<dbReference type="InterPro" id="IPR016181">
    <property type="entry name" value="Acyl_CoA_acyltransferase"/>
</dbReference>
<comment type="caution">
    <text evidence="2">The sequence shown here is derived from an EMBL/GenBank/DDBJ whole genome shotgun (WGS) entry which is preliminary data.</text>
</comment>
<reference evidence="2 3" key="1">
    <citation type="submission" date="2023-07" db="EMBL/GenBank/DDBJ databases">
        <title>Sequencing the genomes of 1000 actinobacteria strains.</title>
        <authorList>
            <person name="Klenk H.-P."/>
        </authorList>
    </citation>
    <scope>NUCLEOTIDE SEQUENCE [LARGE SCALE GENOMIC DNA]</scope>
    <source>
        <strain evidence="2 3">DSM 22966</strain>
    </source>
</reference>
<accession>A0ABU2B2D7</accession>
<feature type="domain" description="N-acetyltransferase" evidence="1">
    <location>
        <begin position="5"/>
        <end position="99"/>
    </location>
</feature>
<sequence length="109" mass="12435">MTAPRWFRDEKSFGVRNDSGEVIASNFYRDVETSDGTKQRVFPRIFVEPKHRGAGLAGELTKHSLDASIAEGFRIVPVCPYIDQWIREYDGGAYLNHRDEPGAQHFYAD</sequence>
<dbReference type="EMBL" id="JAVDYJ010000001">
    <property type="protein sequence ID" value="MDR7347751.1"/>
    <property type="molecule type" value="Genomic_DNA"/>
</dbReference>
<evidence type="ECO:0000313" key="3">
    <source>
        <dbReference type="Proteomes" id="UP001183794"/>
    </source>
</evidence>
<name>A0ABU2B2D7_9MICC</name>
<dbReference type="Gene3D" id="3.40.630.30">
    <property type="match status" value="1"/>
</dbReference>
<dbReference type="SUPFAM" id="SSF55729">
    <property type="entry name" value="Acyl-CoA N-acyltransferases (Nat)"/>
    <property type="match status" value="1"/>
</dbReference>
<dbReference type="PROSITE" id="PS51729">
    <property type="entry name" value="GNAT_YJDJ"/>
    <property type="match status" value="1"/>
</dbReference>
<dbReference type="RefSeq" id="WP_310174318.1">
    <property type="nucleotide sequence ID" value="NZ_BAABHE010000002.1"/>
</dbReference>
<dbReference type="Pfam" id="PF14542">
    <property type="entry name" value="Acetyltransf_CG"/>
    <property type="match status" value="1"/>
</dbReference>
<evidence type="ECO:0000259" key="1">
    <source>
        <dbReference type="PROSITE" id="PS51729"/>
    </source>
</evidence>
<protein>
    <submittedName>
        <fullName evidence="2">GNAT family acetyltransferase</fullName>
    </submittedName>
</protein>
<gene>
    <name evidence="2" type="ORF">J2S62_002008</name>
</gene>
<proteinExistence type="predicted"/>
<evidence type="ECO:0000313" key="2">
    <source>
        <dbReference type="EMBL" id="MDR7347751.1"/>
    </source>
</evidence>
<keyword evidence="3" id="KW-1185">Reference proteome</keyword>
<dbReference type="Proteomes" id="UP001183794">
    <property type="component" value="Unassembled WGS sequence"/>
</dbReference>
<dbReference type="InterPro" id="IPR031165">
    <property type="entry name" value="GNAT_YJDJ"/>
</dbReference>
<organism evidence="2 3">
    <name type="scientific">Enteractinococcus fodinae</name>
    <dbReference type="NCBI Taxonomy" id="684663"/>
    <lineage>
        <taxon>Bacteria</taxon>
        <taxon>Bacillati</taxon>
        <taxon>Actinomycetota</taxon>
        <taxon>Actinomycetes</taxon>
        <taxon>Micrococcales</taxon>
        <taxon>Micrococcaceae</taxon>
    </lineage>
</organism>